<evidence type="ECO:0000256" key="1">
    <source>
        <dbReference type="ARBA" id="ARBA00009023"/>
    </source>
</evidence>
<dbReference type="InterPro" id="IPR038404">
    <property type="entry name" value="TRAP_DctP_sf"/>
</dbReference>
<dbReference type="KEGG" id="bpro:PMF13cell1_00241"/>
<keyword evidence="2" id="KW-0813">Transport</keyword>
<dbReference type="PROSITE" id="PS51257">
    <property type="entry name" value="PROKAR_LIPOPROTEIN"/>
    <property type="match status" value="1"/>
</dbReference>
<dbReference type="GO" id="GO:0055085">
    <property type="term" value="P:transmembrane transport"/>
    <property type="evidence" value="ECO:0007669"/>
    <property type="project" value="InterPro"/>
</dbReference>
<dbReference type="Gene3D" id="3.40.190.170">
    <property type="entry name" value="Bacterial extracellular solute-binding protein, family 7"/>
    <property type="match status" value="1"/>
</dbReference>
<dbReference type="PANTHER" id="PTHR33376">
    <property type="match status" value="1"/>
</dbReference>
<dbReference type="GO" id="GO:0030288">
    <property type="term" value="C:outer membrane-bounded periplasmic space"/>
    <property type="evidence" value="ECO:0007669"/>
    <property type="project" value="InterPro"/>
</dbReference>
<dbReference type="NCBIfam" id="NF037995">
    <property type="entry name" value="TRAP_S1"/>
    <property type="match status" value="1"/>
</dbReference>
<dbReference type="PIRSF" id="PIRSF006470">
    <property type="entry name" value="DctB"/>
    <property type="match status" value="1"/>
</dbReference>
<dbReference type="PANTHER" id="PTHR33376:SF7">
    <property type="entry name" value="C4-DICARBOXYLATE-BINDING PROTEIN DCTB"/>
    <property type="match status" value="1"/>
</dbReference>
<accession>A0A4V0Z6W8</accession>
<evidence type="ECO:0000313" key="5">
    <source>
        <dbReference type="Proteomes" id="UP000289794"/>
    </source>
</evidence>
<proteinExistence type="inferred from homology"/>
<dbReference type="InterPro" id="IPR018389">
    <property type="entry name" value="DctP_fam"/>
</dbReference>
<dbReference type="AlphaFoldDB" id="A0A4V0Z6W8"/>
<dbReference type="RefSeq" id="WP_115624205.1">
    <property type="nucleotide sequence ID" value="NZ_CAXSWT010000002.1"/>
</dbReference>
<organism evidence="4 5">
    <name type="scientific">Blautia producta</name>
    <dbReference type="NCBI Taxonomy" id="33035"/>
    <lineage>
        <taxon>Bacteria</taxon>
        <taxon>Bacillati</taxon>
        <taxon>Bacillota</taxon>
        <taxon>Clostridia</taxon>
        <taxon>Lachnospirales</taxon>
        <taxon>Lachnospiraceae</taxon>
        <taxon>Blautia</taxon>
    </lineage>
</organism>
<dbReference type="Proteomes" id="UP000289794">
    <property type="component" value="Chromosome"/>
</dbReference>
<dbReference type="EMBL" id="CP035945">
    <property type="protein sequence ID" value="QBE94748.1"/>
    <property type="molecule type" value="Genomic_DNA"/>
</dbReference>
<dbReference type="Pfam" id="PF03480">
    <property type="entry name" value="DctP"/>
    <property type="match status" value="1"/>
</dbReference>
<sequence>MKARVLSLLTAGAVMTGLLTGCSGGTENVGASGSAGNGYQKIELVMAVNGTDIQIDSRVADKFAELVKEASDGNVTIDVYPNDQLAGGNSTKGIEMIAGGGVDLAAYATCVMAVIDEQLSVATIPWIFDDYKHAREVIDGTGGEYYAERLEAKGITYLGSFHNGFRQITNSKREVRTPDDVKRLKIRVPGSEVYMKFFKTLGADPVAMSWSEVFTAIQQGTIDGQENGICITESAKMDEIQDYLTLWNYTYENDLFVANTEIWESLEPKTRELLQEKAKEACEWGRDTVEEEEAAIVEEFKSEGMTVTELTEEELDAFKNKISGVKQEFIEKYGEKACKAFGIESE</sequence>
<gene>
    <name evidence="4" type="primary">yiaO_1</name>
    <name evidence="4" type="ORF">PMF13cell1_00241</name>
</gene>
<dbReference type="InterPro" id="IPR004682">
    <property type="entry name" value="TRAP_DctP"/>
</dbReference>
<evidence type="ECO:0000256" key="3">
    <source>
        <dbReference type="ARBA" id="ARBA00022729"/>
    </source>
</evidence>
<evidence type="ECO:0000256" key="2">
    <source>
        <dbReference type="ARBA" id="ARBA00022448"/>
    </source>
</evidence>
<comment type="similarity">
    <text evidence="1">Belongs to the bacterial solute-binding protein 7 family.</text>
</comment>
<reference evidence="4 5" key="1">
    <citation type="submission" date="2019-01" db="EMBL/GenBank/DDBJ databases">
        <title>PMF-metabolizing Aryl O-demethylase.</title>
        <authorList>
            <person name="Kim M."/>
        </authorList>
    </citation>
    <scope>NUCLEOTIDE SEQUENCE [LARGE SCALE GENOMIC DNA]</scope>
    <source>
        <strain evidence="4 5">PMF1</strain>
    </source>
</reference>
<protein>
    <submittedName>
        <fullName evidence="4">2,3-diketo-L-gulonate-binding periplasmic protein YiaO</fullName>
    </submittedName>
</protein>
<keyword evidence="3" id="KW-0732">Signal</keyword>
<evidence type="ECO:0000313" key="4">
    <source>
        <dbReference type="EMBL" id="QBE94748.1"/>
    </source>
</evidence>
<dbReference type="NCBIfam" id="TIGR00787">
    <property type="entry name" value="dctP"/>
    <property type="match status" value="1"/>
</dbReference>
<dbReference type="SUPFAM" id="SSF53850">
    <property type="entry name" value="Periplasmic binding protein-like II"/>
    <property type="match status" value="1"/>
</dbReference>
<name>A0A4V0Z6W8_9FIRM</name>